<dbReference type="Pfam" id="PF05368">
    <property type="entry name" value="NmrA"/>
    <property type="match status" value="1"/>
</dbReference>
<dbReference type="InterPro" id="IPR051604">
    <property type="entry name" value="Ergot_Alk_Oxidoreductase"/>
</dbReference>
<dbReference type="Gene3D" id="3.40.50.720">
    <property type="entry name" value="NAD(P)-binding Rossmann-like Domain"/>
    <property type="match status" value="1"/>
</dbReference>
<dbReference type="Gene3D" id="3.90.25.10">
    <property type="entry name" value="UDP-galactose 4-epimerase, domain 1"/>
    <property type="match status" value="1"/>
</dbReference>
<name>A0ABN9JNB1_9RALS</name>
<proteinExistence type="predicted"/>
<dbReference type="RefSeq" id="WP_316681233.1">
    <property type="nucleotide sequence ID" value="NZ_CATZLL010000006.1"/>
</dbReference>
<evidence type="ECO:0000313" key="2">
    <source>
        <dbReference type="EMBL" id="CAJ0815009.1"/>
    </source>
</evidence>
<comment type="caution">
    <text evidence="2">The sequence shown here is derived from an EMBL/GenBank/DDBJ whole genome shotgun (WGS) entry which is preliminary data.</text>
</comment>
<dbReference type="InterPro" id="IPR008030">
    <property type="entry name" value="NmrA-like"/>
</dbReference>
<accession>A0ABN9JNB1</accession>
<feature type="domain" description="NmrA-like" evidence="1">
    <location>
        <begin position="6"/>
        <end position="235"/>
    </location>
</feature>
<protein>
    <recommendedName>
        <fullName evidence="1">NmrA-like domain-containing protein</fullName>
    </recommendedName>
</protein>
<organism evidence="2 3">
    <name type="scientific">Ralstonia flaminis</name>
    <dbReference type="NCBI Taxonomy" id="3058597"/>
    <lineage>
        <taxon>Bacteria</taxon>
        <taxon>Pseudomonadati</taxon>
        <taxon>Pseudomonadota</taxon>
        <taxon>Betaproteobacteria</taxon>
        <taxon>Burkholderiales</taxon>
        <taxon>Burkholderiaceae</taxon>
        <taxon>Ralstonia</taxon>
    </lineage>
</organism>
<dbReference type="EMBL" id="CATZLL010000006">
    <property type="protein sequence ID" value="CAJ0815009.1"/>
    <property type="molecule type" value="Genomic_DNA"/>
</dbReference>
<dbReference type="CDD" id="cd05251">
    <property type="entry name" value="NmrA_like_SDR_a"/>
    <property type="match status" value="1"/>
</dbReference>
<gene>
    <name evidence="2" type="ORF">LMG18101_02448</name>
</gene>
<dbReference type="PANTHER" id="PTHR43162:SF1">
    <property type="entry name" value="PRESTALK A DIFFERENTIATION PROTEIN A"/>
    <property type="match status" value="1"/>
</dbReference>
<dbReference type="InterPro" id="IPR036291">
    <property type="entry name" value="NAD(P)-bd_dom_sf"/>
</dbReference>
<keyword evidence="3" id="KW-1185">Reference proteome</keyword>
<sequence>MSKSVQTVLVVGAAGKFAGLVVPELVARGVRVRGLVRDERGAAQARQRGATEIAIGDLRDVASLERAVAGVDGVFYIGPAFAAEETQMGLNMIDVAKRAGVRRFVFSSVIQPTDTSLENHVVKVPVESALYASGMAYTILHPANFFQNLARGWDGIVAQGRLAEPLPAQTRVVRVDYRDVAEVAAIALTSDRLAYGTFDLCSDEAPTRGEIARLISDALGREIKAVEISFEQWSARAAQVLDAHQLQMLGNVQKHYAQHGLRGNSLTLRAILGRPPRSLAQYIGELAAATRVPSMA</sequence>
<evidence type="ECO:0000313" key="3">
    <source>
        <dbReference type="Proteomes" id="UP001189757"/>
    </source>
</evidence>
<evidence type="ECO:0000259" key="1">
    <source>
        <dbReference type="Pfam" id="PF05368"/>
    </source>
</evidence>
<reference evidence="2 3" key="1">
    <citation type="submission" date="2023-07" db="EMBL/GenBank/DDBJ databases">
        <authorList>
            <person name="Peeters C."/>
        </authorList>
    </citation>
    <scope>NUCLEOTIDE SEQUENCE [LARGE SCALE GENOMIC DNA]</scope>
    <source>
        <strain evidence="2 3">LMG 18101</strain>
    </source>
</reference>
<dbReference type="Proteomes" id="UP001189757">
    <property type="component" value="Unassembled WGS sequence"/>
</dbReference>
<dbReference type="SUPFAM" id="SSF51735">
    <property type="entry name" value="NAD(P)-binding Rossmann-fold domains"/>
    <property type="match status" value="1"/>
</dbReference>
<dbReference type="PANTHER" id="PTHR43162">
    <property type="match status" value="1"/>
</dbReference>